<dbReference type="Proteomes" id="UP000186136">
    <property type="component" value="Unassembled WGS sequence"/>
</dbReference>
<dbReference type="EMBL" id="BDGI01000147">
    <property type="protein sequence ID" value="GAV29929.1"/>
    <property type="molecule type" value="Genomic_DNA"/>
</dbReference>
<dbReference type="AlphaFoldDB" id="A0A1Q2YK59"/>
<accession>A0A1Q2YK59</accession>
<feature type="region of interest" description="Disordered" evidence="1">
    <location>
        <begin position="241"/>
        <end position="270"/>
    </location>
</feature>
<feature type="compositionally biased region" description="Basic and acidic residues" evidence="1">
    <location>
        <begin position="256"/>
        <end position="266"/>
    </location>
</feature>
<feature type="region of interest" description="Disordered" evidence="1">
    <location>
        <begin position="1"/>
        <end position="20"/>
    </location>
</feature>
<proteinExistence type="predicted"/>
<evidence type="ECO:0000256" key="1">
    <source>
        <dbReference type="SAM" id="MobiDB-lite"/>
    </source>
</evidence>
<comment type="caution">
    <text evidence="2">The sequence shown here is derived from an EMBL/GenBank/DDBJ whole genome shotgun (WGS) entry which is preliminary data.</text>
</comment>
<gene>
    <name evidence="2" type="ORF">PMKS-003435</name>
</gene>
<organism evidence="2 3">
    <name type="scientific">Pichia membranifaciens</name>
    <dbReference type="NCBI Taxonomy" id="4926"/>
    <lineage>
        <taxon>Eukaryota</taxon>
        <taxon>Fungi</taxon>
        <taxon>Dikarya</taxon>
        <taxon>Ascomycota</taxon>
        <taxon>Saccharomycotina</taxon>
        <taxon>Pichiomycetes</taxon>
        <taxon>Pichiales</taxon>
        <taxon>Pichiaceae</taxon>
        <taxon>Pichia</taxon>
    </lineage>
</organism>
<evidence type="ECO:0000313" key="2">
    <source>
        <dbReference type="EMBL" id="GAV29929.1"/>
    </source>
</evidence>
<keyword evidence="3" id="KW-1185">Reference proteome</keyword>
<reference evidence="2 3" key="1">
    <citation type="submission" date="2016-08" db="EMBL/GenBank/DDBJ databases">
        <title>Whole genome shotgun sequence of Pichia membranifaciens KS47-1.</title>
        <authorList>
            <person name="Konishi M."/>
            <person name="Ishida M."/>
            <person name="Arakawa T."/>
            <person name="Kato Y."/>
            <person name="Horiuchi J."/>
        </authorList>
    </citation>
    <scope>NUCLEOTIDE SEQUENCE [LARGE SCALE GENOMIC DNA]</scope>
    <source>
        <strain evidence="2 3">KS47-1</strain>
    </source>
</reference>
<sequence>MFHHTLGVPKPRNDEERAYSIRGRQPNIKSQRTAVGGALCDTNLIPTDNTTNPNSKAQKEERYSLRKLAKNLLFNTEQAQEFKDSYGYEQAEYQFNNGSYPYDTHHNYGKVHLDGMHWKSQSYSDEYEDNVNQKILAADYTSRMASNYAQPVSRDREYTNYVNNKALQRNESIVNGSEVAAKIADNRQDFKIVAITSIPKKISVSALLTQIYGGPLEKIDLVRKDNYQFYSDESLYQLNQPVNWNPKSGREPASFKLDDRRREGEKSVSIQAADLRQEIEAREKKTWVSGPDDQL</sequence>
<protein>
    <submittedName>
        <fullName evidence="2">Uncharacterized protein</fullName>
    </submittedName>
</protein>
<name>A0A1Q2YK59_9ASCO</name>
<dbReference type="OrthoDB" id="3997454at2759"/>
<evidence type="ECO:0000313" key="3">
    <source>
        <dbReference type="Proteomes" id="UP000186136"/>
    </source>
</evidence>